<proteinExistence type="predicted"/>
<dbReference type="HOGENOM" id="CLU_1795144_0_0_10"/>
<keyword evidence="3" id="KW-1185">Reference proteome</keyword>
<keyword evidence="1" id="KW-0812">Transmembrane</keyword>
<accession>H6L9J6</accession>
<gene>
    <name evidence="2" type="ordered locus">SGRA_2744</name>
</gene>
<keyword evidence="1" id="KW-1133">Transmembrane helix</keyword>
<evidence type="ECO:0000313" key="3">
    <source>
        <dbReference type="Proteomes" id="UP000007519"/>
    </source>
</evidence>
<dbReference type="RefSeq" id="WP_015693080.1">
    <property type="nucleotide sequence ID" value="NC_016940.1"/>
</dbReference>
<dbReference type="Proteomes" id="UP000007519">
    <property type="component" value="Chromosome"/>
</dbReference>
<organism evidence="2 3">
    <name type="scientific">Saprospira grandis (strain Lewin)</name>
    <dbReference type="NCBI Taxonomy" id="984262"/>
    <lineage>
        <taxon>Bacteria</taxon>
        <taxon>Pseudomonadati</taxon>
        <taxon>Bacteroidota</taxon>
        <taxon>Saprospiria</taxon>
        <taxon>Saprospirales</taxon>
        <taxon>Saprospiraceae</taxon>
        <taxon>Saprospira</taxon>
    </lineage>
</organism>
<dbReference type="STRING" id="984262.SGRA_2744"/>
<feature type="transmembrane region" description="Helical" evidence="1">
    <location>
        <begin position="33"/>
        <end position="50"/>
    </location>
</feature>
<feature type="transmembrane region" description="Helical" evidence="1">
    <location>
        <begin position="81"/>
        <end position="100"/>
    </location>
</feature>
<feature type="transmembrane region" description="Helical" evidence="1">
    <location>
        <begin position="112"/>
        <end position="137"/>
    </location>
</feature>
<dbReference type="EMBL" id="CP002831">
    <property type="protein sequence ID" value="AFC25472.1"/>
    <property type="molecule type" value="Genomic_DNA"/>
</dbReference>
<name>H6L9J6_SAPGL</name>
<evidence type="ECO:0000313" key="2">
    <source>
        <dbReference type="EMBL" id="AFC25472.1"/>
    </source>
</evidence>
<sequence>MNQRSWATALLFILLPLGLWAMAAPPVEYPSTITGILAFVFSLLGLFLSISLTPWYWFFGGLLSIGFSFWTRYLADRDKTMRFWLGWHGFWQLILGAAILNDPTWLLTGLSAGLTLSFLALAVLQAVVGCLFLFWAIRNYFGWD</sequence>
<reference evidence="2 3" key="1">
    <citation type="journal article" date="2012" name="Stand. Genomic Sci.">
        <title>Complete genome sequencing and analysis of Saprospira grandis str. Lewin, a predatory marine bacterium.</title>
        <authorList>
            <person name="Saw J.H."/>
            <person name="Yuryev A."/>
            <person name="Kanbe M."/>
            <person name="Hou S."/>
            <person name="Young A.G."/>
            <person name="Aizawa S."/>
            <person name="Alam M."/>
        </authorList>
    </citation>
    <scope>NUCLEOTIDE SEQUENCE [LARGE SCALE GENOMIC DNA]</scope>
    <source>
        <strain evidence="2 3">Lewin</strain>
    </source>
</reference>
<keyword evidence="1" id="KW-0472">Membrane</keyword>
<evidence type="ECO:0000256" key="1">
    <source>
        <dbReference type="SAM" id="Phobius"/>
    </source>
</evidence>
<dbReference type="OrthoDB" id="9844790at2"/>
<dbReference type="AlphaFoldDB" id="H6L9J6"/>
<dbReference type="KEGG" id="sgn:SGRA_2744"/>
<protein>
    <submittedName>
        <fullName evidence="2">Uncharacterized protein</fullName>
    </submittedName>
</protein>